<evidence type="ECO:0000313" key="5">
    <source>
        <dbReference type="EMBL" id="KAK4462854.1"/>
    </source>
</evidence>
<accession>A0AAV9HS13</accession>
<gene>
    <name evidence="5" type="ORF">QBC42DRAFT_325780</name>
</gene>
<comment type="caution">
    <text evidence="5">The sequence shown here is derived from an EMBL/GenBank/DDBJ whole genome shotgun (WGS) entry which is preliminary data.</text>
</comment>
<name>A0AAV9HS13_9PEZI</name>
<comment type="similarity">
    <text evidence="1">Belongs to the GMC oxidoreductase family.</text>
</comment>
<protein>
    <submittedName>
        <fullName evidence="5">GMC oxidoreductase</fullName>
    </submittedName>
</protein>
<feature type="binding site" evidence="2">
    <location>
        <position position="290"/>
    </location>
    <ligand>
        <name>FAD</name>
        <dbReference type="ChEBI" id="CHEBI:57692"/>
    </ligand>
</feature>
<sequence>MRFSLYSAWLAVTATLVAAVPTFPNAQSTRDVNSEYDYVVVGSGAGGGPLACRLAMAGYKTLLLEAGGDANGNVNVSVPGYQAVVTADPTLRWDIFVNHYKDQNRAKRDPKYVYEVGPYQYHVGPNPPPGAKDLGILYPRASMLGGCVSHNALIWITPHKRDFDTIATLTGDDSWSASNMNQYLNKVYEWLPNMPTDPTILLRDLPLARHLVAGASAAGINIPLLTPLAKLSELLLLSPNSRTNPARDATEGYFQVPLTMKLGTRTAVREFILNTVAAGHPLTVRTNTFVTKINFDTTAGSKPRATGVEYIEGEYLYKASPLHRTNSGKKGSVQAKRQVIIAGGTFNTPQILKLSGIGPARELQRFGIPVIKDLPGVGTNMMDRYEIPVNVKHEHDFSILDGCHFDLKPHDLCLKQWLENPYVLGARGAYTSNGLAAMMLQRSDFASTPDIDLSIFAGPLNFQGYFPGWHDFAVRDHRHFSWYSLKAHSRNRAGTVELRSSDPFDPPVINFNYFDTGTTEGGADELDLGALIQAVRKSREALAEYYKFPVLGGTKYTEEKPGPDVQSDEAIGQFIKDEAWGHHAACTCPIGPDSNPMAVLDSEFRVRGVDGLRVVDASIFPDIPGIFIQSAIFMASEKAADILIKEAKATEAE</sequence>
<evidence type="ECO:0000256" key="1">
    <source>
        <dbReference type="ARBA" id="ARBA00010790"/>
    </source>
</evidence>
<dbReference type="PROSITE" id="PS00624">
    <property type="entry name" value="GMC_OXRED_2"/>
    <property type="match status" value="1"/>
</dbReference>
<reference evidence="5" key="1">
    <citation type="journal article" date="2023" name="Mol. Phylogenet. Evol.">
        <title>Genome-scale phylogeny and comparative genomics of the fungal order Sordariales.</title>
        <authorList>
            <person name="Hensen N."/>
            <person name="Bonometti L."/>
            <person name="Westerberg I."/>
            <person name="Brannstrom I.O."/>
            <person name="Guillou S."/>
            <person name="Cros-Aarteil S."/>
            <person name="Calhoun S."/>
            <person name="Haridas S."/>
            <person name="Kuo A."/>
            <person name="Mondo S."/>
            <person name="Pangilinan J."/>
            <person name="Riley R."/>
            <person name="LaButti K."/>
            <person name="Andreopoulos B."/>
            <person name="Lipzen A."/>
            <person name="Chen C."/>
            <person name="Yan M."/>
            <person name="Daum C."/>
            <person name="Ng V."/>
            <person name="Clum A."/>
            <person name="Steindorff A."/>
            <person name="Ohm R.A."/>
            <person name="Martin F."/>
            <person name="Silar P."/>
            <person name="Natvig D.O."/>
            <person name="Lalanne C."/>
            <person name="Gautier V."/>
            <person name="Ament-Velasquez S.L."/>
            <person name="Kruys A."/>
            <person name="Hutchinson M.I."/>
            <person name="Powell A.J."/>
            <person name="Barry K."/>
            <person name="Miller A.N."/>
            <person name="Grigoriev I.V."/>
            <person name="Debuchy R."/>
            <person name="Gladieux P."/>
            <person name="Hiltunen Thoren M."/>
            <person name="Johannesson H."/>
        </authorList>
    </citation>
    <scope>NUCLEOTIDE SEQUENCE</scope>
    <source>
        <strain evidence="5">PSN324</strain>
    </source>
</reference>
<dbReference type="Gene3D" id="3.50.50.60">
    <property type="entry name" value="FAD/NAD(P)-binding domain"/>
    <property type="match status" value="1"/>
</dbReference>
<keyword evidence="2" id="KW-0285">Flavoprotein</keyword>
<dbReference type="AlphaFoldDB" id="A0AAV9HS13"/>
<dbReference type="InterPro" id="IPR036188">
    <property type="entry name" value="FAD/NAD-bd_sf"/>
</dbReference>
<feature type="chain" id="PRO_5043552659" evidence="3">
    <location>
        <begin position="20"/>
        <end position="653"/>
    </location>
</feature>
<evidence type="ECO:0000256" key="3">
    <source>
        <dbReference type="SAM" id="SignalP"/>
    </source>
</evidence>
<dbReference type="SUPFAM" id="SSF51905">
    <property type="entry name" value="FAD/NAD(P)-binding domain"/>
    <property type="match status" value="1"/>
</dbReference>
<feature type="signal peptide" evidence="3">
    <location>
        <begin position="1"/>
        <end position="19"/>
    </location>
</feature>
<dbReference type="Pfam" id="PF05199">
    <property type="entry name" value="GMC_oxred_C"/>
    <property type="match status" value="1"/>
</dbReference>
<evidence type="ECO:0000256" key="2">
    <source>
        <dbReference type="PIRSR" id="PIRSR000137-2"/>
    </source>
</evidence>
<dbReference type="Pfam" id="PF00732">
    <property type="entry name" value="GMC_oxred_N"/>
    <property type="match status" value="1"/>
</dbReference>
<reference evidence="5" key="2">
    <citation type="submission" date="2023-06" db="EMBL/GenBank/DDBJ databases">
        <authorList>
            <consortium name="Lawrence Berkeley National Laboratory"/>
            <person name="Mondo S.J."/>
            <person name="Hensen N."/>
            <person name="Bonometti L."/>
            <person name="Westerberg I."/>
            <person name="Brannstrom I.O."/>
            <person name="Guillou S."/>
            <person name="Cros-Aarteil S."/>
            <person name="Calhoun S."/>
            <person name="Haridas S."/>
            <person name="Kuo A."/>
            <person name="Pangilinan J."/>
            <person name="Riley R."/>
            <person name="Labutti K."/>
            <person name="Andreopoulos B."/>
            <person name="Lipzen A."/>
            <person name="Chen C."/>
            <person name="Yanf M."/>
            <person name="Daum C."/>
            <person name="Ng V."/>
            <person name="Clum A."/>
            <person name="Steindorff A."/>
            <person name="Ohm R."/>
            <person name="Martin F."/>
            <person name="Silar P."/>
            <person name="Natvig D."/>
            <person name="Lalanne C."/>
            <person name="Gautier V."/>
            <person name="Ament-Velasquez S.L."/>
            <person name="Kruys A."/>
            <person name="Hutchinson M.I."/>
            <person name="Powell A.J."/>
            <person name="Barry K."/>
            <person name="Miller A.N."/>
            <person name="Grigoriev I.V."/>
            <person name="Debuchy R."/>
            <person name="Gladieux P."/>
            <person name="Thoren M.H."/>
            <person name="Johannesson H."/>
        </authorList>
    </citation>
    <scope>NUCLEOTIDE SEQUENCE</scope>
    <source>
        <strain evidence="5">PSN324</strain>
    </source>
</reference>
<evidence type="ECO:0000259" key="4">
    <source>
        <dbReference type="PROSITE" id="PS00624"/>
    </source>
</evidence>
<keyword evidence="2" id="KW-0274">FAD</keyword>
<evidence type="ECO:0000313" key="6">
    <source>
        <dbReference type="Proteomes" id="UP001321749"/>
    </source>
</evidence>
<organism evidence="5 6">
    <name type="scientific">Cladorrhinum samala</name>
    <dbReference type="NCBI Taxonomy" id="585594"/>
    <lineage>
        <taxon>Eukaryota</taxon>
        <taxon>Fungi</taxon>
        <taxon>Dikarya</taxon>
        <taxon>Ascomycota</taxon>
        <taxon>Pezizomycotina</taxon>
        <taxon>Sordariomycetes</taxon>
        <taxon>Sordariomycetidae</taxon>
        <taxon>Sordariales</taxon>
        <taxon>Podosporaceae</taxon>
        <taxon>Cladorrhinum</taxon>
    </lineage>
</organism>
<dbReference type="InterPro" id="IPR012132">
    <property type="entry name" value="GMC_OxRdtase"/>
</dbReference>
<proteinExistence type="inferred from homology"/>
<dbReference type="GO" id="GO:0050660">
    <property type="term" value="F:flavin adenine dinucleotide binding"/>
    <property type="evidence" value="ECO:0007669"/>
    <property type="project" value="InterPro"/>
</dbReference>
<dbReference type="Gene3D" id="3.30.560.10">
    <property type="entry name" value="Glucose Oxidase, domain 3"/>
    <property type="match status" value="1"/>
</dbReference>
<dbReference type="EMBL" id="MU864966">
    <property type="protein sequence ID" value="KAK4462854.1"/>
    <property type="molecule type" value="Genomic_DNA"/>
</dbReference>
<dbReference type="InterPro" id="IPR007867">
    <property type="entry name" value="GMC_OxRtase_C"/>
</dbReference>
<comment type="cofactor">
    <cofactor evidence="2">
        <name>FAD</name>
        <dbReference type="ChEBI" id="CHEBI:57692"/>
    </cofactor>
</comment>
<keyword evidence="3" id="KW-0732">Signal</keyword>
<dbReference type="PANTHER" id="PTHR11552:SF100">
    <property type="entry name" value="DEHYDROGENASE, PUTATIVE (AFU_ORTHOLOGUE AFUA_5G00630)-RELATED"/>
    <property type="match status" value="1"/>
</dbReference>
<dbReference type="GO" id="GO:0016614">
    <property type="term" value="F:oxidoreductase activity, acting on CH-OH group of donors"/>
    <property type="evidence" value="ECO:0007669"/>
    <property type="project" value="InterPro"/>
</dbReference>
<dbReference type="Proteomes" id="UP001321749">
    <property type="component" value="Unassembled WGS sequence"/>
</dbReference>
<feature type="domain" description="Glucose-methanol-choline oxidoreductase N-terminal" evidence="4">
    <location>
        <begin position="344"/>
        <end position="358"/>
    </location>
</feature>
<keyword evidence="6" id="KW-1185">Reference proteome</keyword>
<dbReference type="PIRSF" id="PIRSF000137">
    <property type="entry name" value="Alcohol_oxidase"/>
    <property type="match status" value="1"/>
</dbReference>
<dbReference type="InterPro" id="IPR000172">
    <property type="entry name" value="GMC_OxRdtase_N"/>
</dbReference>
<dbReference type="PANTHER" id="PTHR11552">
    <property type="entry name" value="GLUCOSE-METHANOL-CHOLINE GMC OXIDOREDUCTASE"/>
    <property type="match status" value="1"/>
</dbReference>
<dbReference type="SUPFAM" id="SSF54373">
    <property type="entry name" value="FAD-linked reductases, C-terminal domain"/>
    <property type="match status" value="1"/>
</dbReference>